<proteinExistence type="predicted"/>
<comment type="caution">
    <text evidence="1">The sequence shown here is derived from an EMBL/GenBank/DDBJ whole genome shotgun (WGS) entry which is preliminary data.</text>
</comment>
<sequence length="408" mass="45871">MSNAREYLRKKQKIKKNRLLKKIHTGRPVKRTRMRHRLGIAAVLCVFAIAAAALAAGFAGRTYKAYEVQSNQVLTSSKGMDYQDFCGGIMQYDARNVTYISEDNQRIWSYSYQMQTPFPDTCGSMAALGDIRGNRIVLFDTSGKRGEIYTQLPIRRYRVSDRGLVAVILAEGKDSRIEIYNGLTGDSLGSYGVPEDRIGYPADLDISPDGTKLIVSYMQLDMQPQDTISTSHIAFYRLQRVGSETVRQLVSSKIIQGGIFPQVVFIDSAHAAALGNGSILLFEGNEIPEPLKQIDLPAEERALDYFSNDQYVGMTVTRQKGAPILLKVYSADGTQQFTKELEEAYDEIKLYKDQLLLCRDKALRIYDLGGRKRYSGDMPLPILEIIPGDKKYQYTVIDSAGIRQIRLH</sequence>
<evidence type="ECO:0000313" key="1">
    <source>
        <dbReference type="EMBL" id="MBU9726128.1"/>
    </source>
</evidence>
<dbReference type="InterPro" id="IPR011044">
    <property type="entry name" value="Quino_amine_DH_bsu"/>
</dbReference>
<keyword evidence="2" id="KW-1185">Reference proteome</keyword>
<dbReference type="SUPFAM" id="SSF50969">
    <property type="entry name" value="YVTN repeat-like/Quinoprotein amine dehydrogenase"/>
    <property type="match status" value="1"/>
</dbReference>
<dbReference type="Proteomes" id="UP001314681">
    <property type="component" value="Unassembled WGS sequence"/>
</dbReference>
<reference evidence="1 2" key="1">
    <citation type="submission" date="2021-06" db="EMBL/GenBank/DDBJ databases">
        <title>Description of novel taxa of the family Lachnospiraceae.</title>
        <authorList>
            <person name="Chaplin A.V."/>
            <person name="Sokolova S.R."/>
            <person name="Pikina A.P."/>
            <person name="Korzhanova M."/>
            <person name="Belova V."/>
            <person name="Korostin D."/>
            <person name="Efimov B.A."/>
        </authorList>
    </citation>
    <scope>NUCLEOTIDE SEQUENCE [LARGE SCALE GENOMIC DNA]</scope>
    <source>
        <strain evidence="1 2">ASD4241</strain>
    </source>
</reference>
<protein>
    <recommendedName>
        <fullName evidence="3">Adipocyte plasma membrane-associated protein</fullName>
    </recommendedName>
</protein>
<organism evidence="1 2">
    <name type="scientific">Diplocloster modestus</name>
    <dbReference type="NCBI Taxonomy" id="2850322"/>
    <lineage>
        <taxon>Bacteria</taxon>
        <taxon>Bacillati</taxon>
        <taxon>Bacillota</taxon>
        <taxon>Clostridia</taxon>
        <taxon>Lachnospirales</taxon>
        <taxon>Lachnospiraceae</taxon>
        <taxon>Diplocloster</taxon>
    </lineage>
</organism>
<dbReference type="InterPro" id="IPR043765">
    <property type="entry name" value="DUF5711"/>
</dbReference>
<evidence type="ECO:0008006" key="3">
    <source>
        <dbReference type="Google" id="ProtNLM"/>
    </source>
</evidence>
<evidence type="ECO:0000313" key="2">
    <source>
        <dbReference type="Proteomes" id="UP001314681"/>
    </source>
</evidence>
<accession>A0ABS6K6J4</accession>
<dbReference type="Pfam" id="PF18975">
    <property type="entry name" value="DUF5711"/>
    <property type="match status" value="1"/>
</dbReference>
<dbReference type="EMBL" id="JAHQCX010000005">
    <property type="protein sequence ID" value="MBU9726128.1"/>
    <property type="molecule type" value="Genomic_DNA"/>
</dbReference>
<name>A0ABS6K6J4_9FIRM</name>
<gene>
    <name evidence="1" type="ORF">KTH90_08885</name>
</gene>
<dbReference type="RefSeq" id="WP_238726650.1">
    <property type="nucleotide sequence ID" value="NZ_JAHQCX010000005.1"/>
</dbReference>